<dbReference type="Proteomes" id="UP000324285">
    <property type="component" value="Chromosome"/>
</dbReference>
<evidence type="ECO:0000313" key="3">
    <source>
        <dbReference type="Proteomes" id="UP000324285"/>
    </source>
</evidence>
<dbReference type="InterPro" id="IPR037883">
    <property type="entry name" value="Knr4/Smi1-like_sf"/>
</dbReference>
<accession>A0A5C1NLH8</accession>
<dbReference type="InterPro" id="IPR018958">
    <property type="entry name" value="Knr4/Smi1-like_dom"/>
</dbReference>
<keyword evidence="3" id="KW-1185">Reference proteome</keyword>
<dbReference type="Pfam" id="PF14567">
    <property type="entry name" value="SUKH_5"/>
    <property type="match status" value="1"/>
</dbReference>
<dbReference type="SMART" id="SM00860">
    <property type="entry name" value="SMI1_KNR4"/>
    <property type="match status" value="1"/>
</dbReference>
<protein>
    <submittedName>
        <fullName evidence="2">SMI1/KNR4 family protein</fullName>
    </submittedName>
</protein>
<dbReference type="SUPFAM" id="SSF160631">
    <property type="entry name" value="SMI1/KNR4-like"/>
    <property type="match status" value="1"/>
</dbReference>
<proteinExistence type="predicted"/>
<name>A0A5C1NLH8_9GAMM</name>
<organism evidence="2 3">
    <name type="scientific">Halomonas binhaiensis</name>
    <dbReference type="NCBI Taxonomy" id="2562282"/>
    <lineage>
        <taxon>Bacteria</taxon>
        <taxon>Pseudomonadati</taxon>
        <taxon>Pseudomonadota</taxon>
        <taxon>Gammaproteobacteria</taxon>
        <taxon>Oceanospirillales</taxon>
        <taxon>Halomonadaceae</taxon>
        <taxon>Halomonas</taxon>
    </lineage>
</organism>
<evidence type="ECO:0000313" key="2">
    <source>
        <dbReference type="EMBL" id="QEM83267.1"/>
    </source>
</evidence>
<reference evidence="2" key="1">
    <citation type="submission" date="2021-02" db="EMBL/GenBank/DDBJ databases">
        <title>Strain Y2R2, a novel species of the genus Halomonas.</title>
        <authorList>
            <person name="Huang H."/>
        </authorList>
    </citation>
    <scope>NUCLEOTIDE SEQUENCE</scope>
    <source>
        <strain evidence="2">Y2R2</strain>
    </source>
</reference>
<gene>
    <name evidence="2" type="ORF">E4T21_18205</name>
</gene>
<dbReference type="Gene3D" id="3.40.1580.10">
    <property type="entry name" value="SMI1/KNR4-like"/>
    <property type="match status" value="1"/>
</dbReference>
<dbReference type="AlphaFoldDB" id="A0A5C1NLH8"/>
<feature type="domain" description="Knr4/Smi1-like" evidence="1">
    <location>
        <begin position="25"/>
        <end position="134"/>
    </location>
</feature>
<dbReference type="EMBL" id="CP038437">
    <property type="protein sequence ID" value="QEM83267.1"/>
    <property type="molecule type" value="Genomic_DNA"/>
</dbReference>
<dbReference type="OrthoDB" id="8456590at2"/>
<dbReference type="RefSeq" id="WP_149286389.1">
    <property type="nucleotide sequence ID" value="NZ_CP038437.2"/>
</dbReference>
<dbReference type="KEGG" id="hbh:E4T21_18205"/>
<sequence>MAITIDDVIEEINNADDPNGRNQPLPTDSLIDKYERLSGLSFPDEYKKFLKTVSNAFVGFMSPLTLNEKMEEKYGDLLFSIREGRKVGVPENWLPICEDNGDYYCIVPDGRVLFWDHNGATDESWPNLATWAKEVWLEGN</sequence>
<evidence type="ECO:0000259" key="1">
    <source>
        <dbReference type="SMART" id="SM00860"/>
    </source>
</evidence>